<dbReference type="VEuPathDB" id="FungiDB:SMAC_09377"/>
<feature type="compositionally biased region" description="Basic and acidic residues" evidence="1">
    <location>
        <begin position="109"/>
        <end position="125"/>
    </location>
</feature>
<dbReference type="EMBL" id="NMPR01000045">
    <property type="protein sequence ID" value="KAA8632977.1"/>
    <property type="molecule type" value="Genomic_DNA"/>
</dbReference>
<reference evidence="2 3" key="1">
    <citation type="submission" date="2017-07" db="EMBL/GenBank/DDBJ databases">
        <title>Genome sequence of the Sordaria macrospora wild type strain R19027.</title>
        <authorList>
            <person name="Nowrousian M."/>
            <person name="Teichert I."/>
            <person name="Kueck U."/>
        </authorList>
    </citation>
    <scope>NUCLEOTIDE SEQUENCE [LARGE SCALE GENOMIC DNA]</scope>
    <source>
        <strain evidence="2 3">R19027</strain>
        <tissue evidence="2">Mycelium</tissue>
    </source>
</reference>
<feature type="compositionally biased region" description="Basic and acidic residues" evidence="1">
    <location>
        <begin position="48"/>
        <end position="63"/>
    </location>
</feature>
<dbReference type="Proteomes" id="UP000433876">
    <property type="component" value="Unassembled WGS sequence"/>
</dbReference>
<comment type="caution">
    <text evidence="2">The sequence shown here is derived from an EMBL/GenBank/DDBJ whole genome shotgun (WGS) entry which is preliminary data.</text>
</comment>
<evidence type="ECO:0000313" key="3">
    <source>
        <dbReference type="Proteomes" id="UP000433876"/>
    </source>
</evidence>
<dbReference type="AlphaFoldDB" id="A0A8S8ZQ71"/>
<proteinExistence type="predicted"/>
<feature type="compositionally biased region" description="Acidic residues" evidence="1">
    <location>
        <begin position="211"/>
        <end position="245"/>
    </location>
</feature>
<feature type="compositionally biased region" description="Pro residues" evidence="1">
    <location>
        <begin position="357"/>
        <end position="367"/>
    </location>
</feature>
<feature type="compositionally biased region" description="Basic and acidic residues" evidence="1">
    <location>
        <begin position="171"/>
        <end position="181"/>
    </location>
</feature>
<feature type="region of interest" description="Disordered" evidence="1">
    <location>
        <begin position="1"/>
        <end position="385"/>
    </location>
</feature>
<feature type="compositionally biased region" description="Acidic residues" evidence="1">
    <location>
        <begin position="260"/>
        <end position="271"/>
    </location>
</feature>
<feature type="compositionally biased region" description="Polar residues" evidence="1">
    <location>
        <begin position="182"/>
        <end position="196"/>
    </location>
</feature>
<evidence type="ECO:0000256" key="1">
    <source>
        <dbReference type="SAM" id="MobiDB-lite"/>
    </source>
</evidence>
<feature type="compositionally biased region" description="Basic and acidic residues" evidence="1">
    <location>
        <begin position="29"/>
        <end position="41"/>
    </location>
</feature>
<protein>
    <submittedName>
        <fullName evidence="2">Uncharacterized protein</fullName>
    </submittedName>
</protein>
<feature type="compositionally biased region" description="Basic and acidic residues" evidence="1">
    <location>
        <begin position="250"/>
        <end position="259"/>
    </location>
</feature>
<gene>
    <name evidence="2" type="ORF">SMACR_09377</name>
</gene>
<feature type="compositionally biased region" description="Low complexity" evidence="1">
    <location>
        <begin position="7"/>
        <end position="22"/>
    </location>
</feature>
<feature type="compositionally biased region" description="Basic and acidic residues" evidence="1">
    <location>
        <begin position="71"/>
        <end position="80"/>
    </location>
</feature>
<name>A0A8S8ZQ71_SORMA</name>
<feature type="compositionally biased region" description="Low complexity" evidence="1">
    <location>
        <begin position="346"/>
        <end position="356"/>
    </location>
</feature>
<organism evidence="2 3">
    <name type="scientific">Sordaria macrospora</name>
    <dbReference type="NCBI Taxonomy" id="5147"/>
    <lineage>
        <taxon>Eukaryota</taxon>
        <taxon>Fungi</taxon>
        <taxon>Dikarya</taxon>
        <taxon>Ascomycota</taxon>
        <taxon>Pezizomycotina</taxon>
        <taxon>Sordariomycetes</taxon>
        <taxon>Sordariomycetidae</taxon>
        <taxon>Sordariales</taxon>
        <taxon>Sordariaceae</taxon>
        <taxon>Sordaria</taxon>
    </lineage>
</organism>
<accession>A0A8S8ZQ71</accession>
<feature type="compositionally biased region" description="Low complexity" evidence="1">
    <location>
        <begin position="368"/>
        <end position="385"/>
    </location>
</feature>
<sequence>MPGQSDTPRTPTSTSTKTGKITDFFKSVHQSEPKQVAKRELDVEDHEDSQPSKRLKQSEDGHAGRIGTAHHKVDIDIDTPKRKKPASARLLDDTDGGLADSFVGRRRFTKETNAEDVKPIQDAHLKSTRPLRTADRTNQSGRKRPTSSRLLDETDGGLEESLTSPSEDPEENQKVDSKDDTVNGSTMGNNAVGNNISDDDSEASTIRAWDSEDEMSSSGDVDGEGDEALDFDIFEDEEEREDDESGNGAMDDKSLRDITDEFDTVEDDSETETIKADNSDDDDDKDGSIDKDDKEDDDGSDKENVRPRVPYKAPSLPLIPSNPKHHGNQEDETADPTENDQPSPSPSSFMLPSPVADLPPVPPPSPTSPSTLPPDFSSTLLSHPS</sequence>
<evidence type="ECO:0000313" key="2">
    <source>
        <dbReference type="EMBL" id="KAA8632977.1"/>
    </source>
</evidence>